<sequence length="357" mass="40506">MKNNQKVIASVIFGVVILALAGVAGYSAWSKKLSKENTNESLSTQADISDSKTYQNISENYSIKYPPAWYLDSYDPKFITITNYDSSVGGTDASLGAEQIQVRIITYITDSKKETLKSWVDKINLVDRKDILVNGTKAIRGRVMYTGEEESGYYTKGQLSGEYILFIANGKKYQIIYEPFGSKLASTFENILSTFKFTNQAINNGATIPKDWKTYRDEAGFFEFSYPQYAHITTGTNYGISDTRVTLKEDLTVTFDIVTSPDVGLCNDNPYKLLAERRGDQWKVVEEKVNKYGNEYSRLSVKDISADYRNLEEERFFIIKNNICYVIVNSILVDPDTIDPQIKVNLEQIFSTLKFTK</sequence>
<organism evidence="2 3">
    <name type="scientific">Candidatus Nomurabacteria bacterium RIFCSPHIGHO2_01_FULL_39_10</name>
    <dbReference type="NCBI Taxonomy" id="1801733"/>
    <lineage>
        <taxon>Bacteria</taxon>
        <taxon>Candidatus Nomuraibacteriota</taxon>
    </lineage>
</organism>
<comment type="caution">
    <text evidence="2">The sequence shown here is derived from an EMBL/GenBank/DDBJ whole genome shotgun (WGS) entry which is preliminary data.</text>
</comment>
<proteinExistence type="predicted"/>
<keyword evidence="1" id="KW-1133">Transmembrane helix</keyword>
<keyword evidence="1" id="KW-0812">Transmembrane</keyword>
<protein>
    <submittedName>
        <fullName evidence="2">Uncharacterized protein</fullName>
    </submittedName>
</protein>
<gene>
    <name evidence="2" type="ORF">A2642_02735</name>
</gene>
<reference evidence="2 3" key="1">
    <citation type="journal article" date="2016" name="Nat. Commun.">
        <title>Thousands of microbial genomes shed light on interconnected biogeochemical processes in an aquifer system.</title>
        <authorList>
            <person name="Anantharaman K."/>
            <person name="Brown C.T."/>
            <person name="Hug L.A."/>
            <person name="Sharon I."/>
            <person name="Castelle C.J."/>
            <person name="Probst A.J."/>
            <person name="Thomas B.C."/>
            <person name="Singh A."/>
            <person name="Wilkins M.J."/>
            <person name="Karaoz U."/>
            <person name="Brodie E.L."/>
            <person name="Williams K.H."/>
            <person name="Hubbard S.S."/>
            <person name="Banfield J.F."/>
        </authorList>
    </citation>
    <scope>NUCLEOTIDE SEQUENCE [LARGE SCALE GENOMIC DNA]</scope>
</reference>
<name>A0A1F6V563_9BACT</name>
<accession>A0A1F6V563</accession>
<evidence type="ECO:0000256" key="1">
    <source>
        <dbReference type="SAM" id="Phobius"/>
    </source>
</evidence>
<dbReference type="Proteomes" id="UP000178700">
    <property type="component" value="Unassembled WGS sequence"/>
</dbReference>
<feature type="transmembrane region" description="Helical" evidence="1">
    <location>
        <begin position="7"/>
        <end position="29"/>
    </location>
</feature>
<evidence type="ECO:0000313" key="2">
    <source>
        <dbReference type="EMBL" id="OGI64823.1"/>
    </source>
</evidence>
<dbReference type="Pfam" id="PF18933">
    <property type="entry name" value="PsbP_2"/>
    <property type="match status" value="1"/>
</dbReference>
<dbReference type="EMBL" id="MFTJ01000036">
    <property type="protein sequence ID" value="OGI64823.1"/>
    <property type="molecule type" value="Genomic_DNA"/>
</dbReference>
<evidence type="ECO:0000313" key="3">
    <source>
        <dbReference type="Proteomes" id="UP000178700"/>
    </source>
</evidence>
<dbReference type="AlphaFoldDB" id="A0A1F6V563"/>
<keyword evidence="1" id="KW-0472">Membrane</keyword>